<dbReference type="VEuPathDB" id="FungiDB:CH63R_12420"/>
<dbReference type="InterPro" id="IPR007867">
    <property type="entry name" value="GMC_OxRtase_C"/>
</dbReference>
<feature type="chain" id="PRO_5008601067" evidence="8">
    <location>
        <begin position="17"/>
        <end position="602"/>
    </location>
</feature>
<evidence type="ECO:0000256" key="6">
    <source>
        <dbReference type="PIRSR" id="PIRSR000137-1"/>
    </source>
</evidence>
<evidence type="ECO:0000256" key="5">
    <source>
        <dbReference type="ARBA" id="ARBA00023002"/>
    </source>
</evidence>
<dbReference type="Pfam" id="PF00732">
    <property type="entry name" value="GMC_oxred_N"/>
    <property type="match status" value="1"/>
</dbReference>
<organism evidence="10 11">
    <name type="scientific">Colletotrichum higginsianum (strain IMI 349063)</name>
    <name type="common">Crucifer anthracnose fungus</name>
    <dbReference type="NCBI Taxonomy" id="759273"/>
    <lineage>
        <taxon>Eukaryota</taxon>
        <taxon>Fungi</taxon>
        <taxon>Dikarya</taxon>
        <taxon>Ascomycota</taxon>
        <taxon>Pezizomycotina</taxon>
        <taxon>Sordariomycetes</taxon>
        <taxon>Hypocreomycetidae</taxon>
        <taxon>Glomerellales</taxon>
        <taxon>Glomerellaceae</taxon>
        <taxon>Colletotrichum</taxon>
        <taxon>Colletotrichum destructivum species complex</taxon>
    </lineage>
</organism>
<evidence type="ECO:0000256" key="4">
    <source>
        <dbReference type="ARBA" id="ARBA00022827"/>
    </source>
</evidence>
<dbReference type="OrthoDB" id="269227at2759"/>
<evidence type="ECO:0000313" key="10">
    <source>
        <dbReference type="EMBL" id="OBR03293.1"/>
    </source>
</evidence>
<gene>
    <name evidence="10" type="ORF">CH63R_12420</name>
</gene>
<dbReference type="AlphaFoldDB" id="A0A1B7XU67"/>
<dbReference type="SUPFAM" id="SSF51905">
    <property type="entry name" value="FAD/NAD(P)-binding domain"/>
    <property type="match status" value="1"/>
</dbReference>
<dbReference type="InterPro" id="IPR036188">
    <property type="entry name" value="FAD/NAD-bd_sf"/>
</dbReference>
<comment type="cofactor">
    <cofactor evidence="1 7">
        <name>FAD</name>
        <dbReference type="ChEBI" id="CHEBI:57692"/>
    </cofactor>
</comment>
<dbReference type="PROSITE" id="PS00624">
    <property type="entry name" value="GMC_OXRED_2"/>
    <property type="match status" value="1"/>
</dbReference>
<dbReference type="InterPro" id="IPR000172">
    <property type="entry name" value="GMC_OxRdtase_N"/>
</dbReference>
<keyword evidence="5" id="KW-0560">Oxidoreductase</keyword>
<keyword evidence="4 7" id="KW-0274">FAD</keyword>
<dbReference type="PANTHER" id="PTHR11552">
    <property type="entry name" value="GLUCOSE-METHANOL-CHOLINE GMC OXIDOREDUCTASE"/>
    <property type="match status" value="1"/>
</dbReference>
<dbReference type="GO" id="GO:0050660">
    <property type="term" value="F:flavin adenine dinucleotide binding"/>
    <property type="evidence" value="ECO:0007669"/>
    <property type="project" value="InterPro"/>
</dbReference>
<dbReference type="EMBL" id="LTAN01000009">
    <property type="protein sequence ID" value="OBR03293.1"/>
    <property type="molecule type" value="Genomic_DNA"/>
</dbReference>
<dbReference type="SUPFAM" id="SSF54373">
    <property type="entry name" value="FAD-linked reductases, C-terminal domain"/>
    <property type="match status" value="1"/>
</dbReference>
<dbReference type="KEGG" id="chig:CH63R_12420"/>
<dbReference type="PIRSF" id="PIRSF000137">
    <property type="entry name" value="Alcohol_oxidase"/>
    <property type="match status" value="1"/>
</dbReference>
<keyword evidence="3" id="KW-0285">Flavoprotein</keyword>
<dbReference type="GO" id="GO:0016614">
    <property type="term" value="F:oxidoreductase activity, acting on CH-OH group of donors"/>
    <property type="evidence" value="ECO:0007669"/>
    <property type="project" value="InterPro"/>
</dbReference>
<reference evidence="11" key="1">
    <citation type="journal article" date="2017" name="BMC Genomics">
        <title>Gapless genome assembly of Colletotrichum higginsianum reveals chromosome structure and association of transposable elements with secondary metabolite gene clusters.</title>
        <authorList>
            <person name="Dallery J.-F."/>
            <person name="Lapalu N."/>
            <person name="Zampounis A."/>
            <person name="Pigne S."/>
            <person name="Luyten I."/>
            <person name="Amselem J."/>
            <person name="Wittenberg A.H.J."/>
            <person name="Zhou S."/>
            <person name="de Queiroz M.V."/>
            <person name="Robin G.P."/>
            <person name="Auger A."/>
            <person name="Hainaut M."/>
            <person name="Henrissat B."/>
            <person name="Kim K.-T."/>
            <person name="Lee Y.-H."/>
            <person name="Lespinet O."/>
            <person name="Schwartz D.C."/>
            <person name="Thon M.R."/>
            <person name="O'Connell R.J."/>
        </authorList>
    </citation>
    <scope>NUCLEOTIDE SEQUENCE [LARGE SCALE GENOMIC DNA]</scope>
    <source>
        <strain evidence="11">IMI 349063</strain>
    </source>
</reference>
<evidence type="ECO:0000256" key="7">
    <source>
        <dbReference type="PIRSR" id="PIRSR000137-2"/>
    </source>
</evidence>
<comment type="similarity">
    <text evidence="2">Belongs to the GMC oxidoreductase family.</text>
</comment>
<dbReference type="Pfam" id="PF05199">
    <property type="entry name" value="GMC_oxred_C"/>
    <property type="match status" value="1"/>
</dbReference>
<evidence type="ECO:0000259" key="9">
    <source>
        <dbReference type="PROSITE" id="PS00624"/>
    </source>
</evidence>
<dbReference type="PANTHER" id="PTHR11552:SF201">
    <property type="entry name" value="GLUCOSE-METHANOL-CHOLINE OXIDOREDUCTASE N-TERMINAL DOMAIN-CONTAINING PROTEIN"/>
    <property type="match status" value="1"/>
</dbReference>
<feature type="signal peptide" evidence="8">
    <location>
        <begin position="1"/>
        <end position="16"/>
    </location>
</feature>
<proteinExistence type="inferred from homology"/>
<evidence type="ECO:0000256" key="1">
    <source>
        <dbReference type="ARBA" id="ARBA00001974"/>
    </source>
</evidence>
<dbReference type="RefSeq" id="XP_018151811.1">
    <property type="nucleotide sequence ID" value="XM_018307394.1"/>
</dbReference>
<evidence type="ECO:0000256" key="3">
    <source>
        <dbReference type="ARBA" id="ARBA00022630"/>
    </source>
</evidence>
<dbReference type="Gene3D" id="3.50.50.60">
    <property type="entry name" value="FAD/NAD(P)-binding domain"/>
    <property type="match status" value="1"/>
</dbReference>
<dbReference type="Proteomes" id="UP000092177">
    <property type="component" value="Chromosome 9"/>
</dbReference>
<keyword evidence="11" id="KW-1185">Reference proteome</keyword>
<dbReference type="Gene3D" id="3.30.560.10">
    <property type="entry name" value="Glucose Oxidase, domain 3"/>
    <property type="match status" value="1"/>
</dbReference>
<name>A0A1B7XU67_COLHI</name>
<feature type="domain" description="Glucose-methanol-choline oxidoreductase N-terminal" evidence="9">
    <location>
        <begin position="309"/>
        <end position="323"/>
    </location>
</feature>
<feature type="binding site" evidence="7">
    <location>
        <position position="111"/>
    </location>
    <ligand>
        <name>FAD</name>
        <dbReference type="ChEBI" id="CHEBI:57692"/>
    </ligand>
</feature>
<accession>A0A1B7XU67</accession>
<evidence type="ECO:0000256" key="8">
    <source>
        <dbReference type="SAM" id="SignalP"/>
    </source>
</evidence>
<feature type="active site" description="Proton donor" evidence="6">
    <location>
        <position position="539"/>
    </location>
</feature>
<evidence type="ECO:0000313" key="11">
    <source>
        <dbReference type="Proteomes" id="UP000092177"/>
    </source>
</evidence>
<dbReference type="Gene3D" id="4.10.450.10">
    <property type="entry name" value="Glucose Oxidase, domain 2"/>
    <property type="match status" value="1"/>
</dbReference>
<protein>
    <submittedName>
        <fullName evidence="10">GMC oxidoreductase</fullName>
    </submittedName>
</protein>
<dbReference type="GeneID" id="28871501"/>
<dbReference type="InterPro" id="IPR027424">
    <property type="entry name" value="Glucose_Oxidase_domain_2"/>
</dbReference>
<dbReference type="InterPro" id="IPR012132">
    <property type="entry name" value="GMC_OxRdtase"/>
</dbReference>
<feature type="binding site" evidence="7">
    <location>
        <begin position="37"/>
        <end position="38"/>
    </location>
    <ligand>
        <name>FAD</name>
        <dbReference type="ChEBI" id="CHEBI:57692"/>
    </ligand>
</feature>
<comment type="caution">
    <text evidence="10">The sequence shown here is derived from an EMBL/GenBank/DDBJ whole genome shotgun (WGS) entry which is preliminary data.</text>
</comment>
<keyword evidence="8" id="KW-0732">Signal</keyword>
<evidence type="ECO:0000256" key="2">
    <source>
        <dbReference type="ARBA" id="ARBA00010790"/>
    </source>
</evidence>
<feature type="active site" description="Proton acceptor" evidence="6">
    <location>
        <position position="582"/>
    </location>
</feature>
<sequence length="602" mass="64706">MRGLITTSALLSGAAAAAVRFTNSTNSPDYVIVGGGTSGLALANRLSENPAVSVLIIEAGGSVFDNVNVTNPNGYGLAFGTDIDFAFQTTNQTYGGGSVQTMRAAKALGGTSTINGSFIREDKQKSGLAYTRAEASQIDAWEQLGNEGWNWDALFPYYLKSEHFQTPEPARQVAGHLEYQAELHGEDGPLLTGWTYGQTNGTVPTVLNSTFQNLGLPWNEDVNGGNMVGFSVFPRTVDQERAVREDAARAYYYPYQNRTNLRVLLNTRAQKLTWKDNATVPTADGVEVISANGSSSVVKARKEVILSAGALVSPLLLELSGVGRPSVLRQHGIQTVVDLPTVGENLQDQMNNGLSFDMKNFTVDGALTTVAYPSVAHIFDDDDVEAVAAQIKEALPAYAATVASVNGNVTRAADLLEFFQMQWSLIFESRIPVAEVLVNAAEGTWSSEYWGLLPFARGSVHIGEASTSNAVINPNYFLLDWDLLEQVQIAKFIRKLYGTAPFSALAGTETRPGADVVSEDADVEGWEGYIKGNYRSNFHPVGTAAMMSREKGGVVDANLKVYGTSNVRVVDASVLPFQVCGHLVSTLYAVAERAADLIVRSA</sequence>